<keyword evidence="7" id="KW-0106">Calcium</keyword>
<name>A0A1Y2FZV9_9BASI</name>
<dbReference type="InterPro" id="IPR011118">
    <property type="entry name" value="Tannase/feruloyl_esterase"/>
</dbReference>
<evidence type="ECO:0000256" key="9">
    <source>
        <dbReference type="ARBA" id="ARBA00034075"/>
    </source>
</evidence>
<proteinExistence type="inferred from homology"/>
<keyword evidence="12" id="KW-1185">Reference proteome</keyword>
<dbReference type="Pfam" id="PF07519">
    <property type="entry name" value="Tannase"/>
    <property type="match status" value="1"/>
</dbReference>
<dbReference type="InterPro" id="IPR029058">
    <property type="entry name" value="AB_hydrolase_fold"/>
</dbReference>
<keyword evidence="2" id="KW-0719">Serine esterase</keyword>
<evidence type="ECO:0000313" key="11">
    <source>
        <dbReference type="EMBL" id="ORY89735.1"/>
    </source>
</evidence>
<gene>
    <name evidence="11" type="ORF">BCR35DRAFT_329089</name>
</gene>
<dbReference type="InParanoid" id="A0A1Y2FZV9"/>
<keyword evidence="5 10" id="KW-0732">Signal</keyword>
<dbReference type="PANTHER" id="PTHR33938">
    <property type="entry name" value="FERULOYL ESTERASE B-RELATED"/>
    <property type="match status" value="1"/>
</dbReference>
<evidence type="ECO:0000256" key="5">
    <source>
        <dbReference type="ARBA" id="ARBA00022729"/>
    </source>
</evidence>
<evidence type="ECO:0000256" key="7">
    <source>
        <dbReference type="ARBA" id="ARBA00022837"/>
    </source>
</evidence>
<dbReference type="AlphaFoldDB" id="A0A1Y2FZV9"/>
<dbReference type="GO" id="GO:0046872">
    <property type="term" value="F:metal ion binding"/>
    <property type="evidence" value="ECO:0007669"/>
    <property type="project" value="UniProtKB-KW"/>
</dbReference>
<feature type="chain" id="PRO_5011815203" description="Carboxylic ester hydrolase" evidence="10">
    <location>
        <begin position="19"/>
        <end position="548"/>
    </location>
</feature>
<dbReference type="EC" id="3.1.1.-" evidence="10"/>
<comment type="similarity">
    <text evidence="1 10">Belongs to the tannase family.</text>
</comment>
<evidence type="ECO:0000256" key="2">
    <source>
        <dbReference type="ARBA" id="ARBA00022487"/>
    </source>
</evidence>
<dbReference type="GO" id="GO:0030600">
    <property type="term" value="F:feruloyl esterase activity"/>
    <property type="evidence" value="ECO:0007669"/>
    <property type="project" value="UniProtKB-EC"/>
</dbReference>
<evidence type="ECO:0000256" key="1">
    <source>
        <dbReference type="ARBA" id="ARBA00006249"/>
    </source>
</evidence>
<organism evidence="11 12">
    <name type="scientific">Leucosporidium creatinivorum</name>
    <dbReference type="NCBI Taxonomy" id="106004"/>
    <lineage>
        <taxon>Eukaryota</taxon>
        <taxon>Fungi</taxon>
        <taxon>Dikarya</taxon>
        <taxon>Basidiomycota</taxon>
        <taxon>Pucciniomycotina</taxon>
        <taxon>Microbotryomycetes</taxon>
        <taxon>Leucosporidiales</taxon>
        <taxon>Leucosporidium</taxon>
    </lineage>
</organism>
<feature type="signal peptide" evidence="10">
    <location>
        <begin position="1"/>
        <end position="18"/>
    </location>
</feature>
<evidence type="ECO:0000256" key="10">
    <source>
        <dbReference type="RuleBase" id="RU361238"/>
    </source>
</evidence>
<dbReference type="OrthoDB" id="2537554at2759"/>
<dbReference type="SUPFAM" id="SSF53474">
    <property type="entry name" value="alpha/beta-Hydrolases"/>
    <property type="match status" value="1"/>
</dbReference>
<keyword evidence="8" id="KW-1015">Disulfide bond</keyword>
<keyword evidence="3" id="KW-0624">Polysaccharide degradation</keyword>
<reference evidence="11 12" key="1">
    <citation type="submission" date="2016-07" db="EMBL/GenBank/DDBJ databases">
        <title>Pervasive Adenine N6-methylation of Active Genes in Fungi.</title>
        <authorList>
            <consortium name="DOE Joint Genome Institute"/>
            <person name="Mondo S.J."/>
            <person name="Dannebaum R.O."/>
            <person name="Kuo R.C."/>
            <person name="Labutti K."/>
            <person name="Haridas S."/>
            <person name="Kuo A."/>
            <person name="Salamov A."/>
            <person name="Ahrendt S.R."/>
            <person name="Lipzen A."/>
            <person name="Sullivan W."/>
            <person name="Andreopoulos W.B."/>
            <person name="Clum A."/>
            <person name="Lindquist E."/>
            <person name="Daum C."/>
            <person name="Ramamoorthy G.K."/>
            <person name="Gryganskyi A."/>
            <person name="Culley D."/>
            <person name="Magnuson J.K."/>
            <person name="James T.Y."/>
            <person name="O'Malley M.A."/>
            <person name="Stajich J.E."/>
            <person name="Spatafora J.W."/>
            <person name="Visel A."/>
            <person name="Grigoriev I.V."/>
        </authorList>
    </citation>
    <scope>NUCLEOTIDE SEQUENCE [LARGE SCALE GENOMIC DNA]</scope>
    <source>
        <strain evidence="11 12">62-1032</strain>
    </source>
</reference>
<evidence type="ECO:0000256" key="6">
    <source>
        <dbReference type="ARBA" id="ARBA00022801"/>
    </source>
</evidence>
<evidence type="ECO:0000256" key="4">
    <source>
        <dbReference type="ARBA" id="ARBA00022723"/>
    </source>
</evidence>
<evidence type="ECO:0000256" key="8">
    <source>
        <dbReference type="ARBA" id="ARBA00023157"/>
    </source>
</evidence>
<dbReference type="Proteomes" id="UP000193467">
    <property type="component" value="Unassembled WGS sequence"/>
</dbReference>
<comment type="caution">
    <text evidence="11">The sequence shown here is derived from an EMBL/GenBank/DDBJ whole genome shotgun (WGS) entry which is preliminary data.</text>
</comment>
<dbReference type="PANTHER" id="PTHR33938:SF15">
    <property type="entry name" value="FERULOYL ESTERASE B-RELATED"/>
    <property type="match status" value="1"/>
</dbReference>
<keyword evidence="4" id="KW-0479">Metal-binding</keyword>
<evidence type="ECO:0000256" key="3">
    <source>
        <dbReference type="ARBA" id="ARBA00022651"/>
    </source>
</evidence>
<accession>A0A1Y2FZV9</accession>
<comment type="catalytic activity">
    <reaction evidence="9">
        <text>feruloyl-polysaccharide + H2O = ferulate + polysaccharide.</text>
        <dbReference type="EC" id="3.1.1.73"/>
    </reaction>
</comment>
<dbReference type="GO" id="GO:0045493">
    <property type="term" value="P:xylan catabolic process"/>
    <property type="evidence" value="ECO:0007669"/>
    <property type="project" value="UniProtKB-KW"/>
</dbReference>
<keyword evidence="3" id="KW-0119">Carbohydrate metabolism</keyword>
<keyword evidence="3" id="KW-0858">Xylan degradation</keyword>
<dbReference type="STRING" id="106004.A0A1Y2FZV9"/>
<sequence>MLLLRTAIAASAAASALAAPTTNRCAELWELAPKNLADLQVYVAQEYPAIEGYSSPVPNLPAFCRFGAFIHTSNMSAVRFEIWLPTDTWNGRFAMVGNGGDAGGINYPDMWGPIKNCKLLPSALGARPDRFPFAYGFAVASTDTGHHGENYNGTFAINNPESQVDFGYRAVHLTAVYSKKIIELFYPAPQTTSYWFGCSSGGKQAVKEAQQFPEDFDGVLAGAQAADWSKLMAYLYHVNIHLNNVNATGYLNTTDYALINAEVHRQCDELDGLKDSIITDPSICKPDLSSLICSDGKKDGCLIPEQADMMNSIWANWTSVDDGSWLFPGYEPGSEGSEDFSVTGSPYAIAADYYNYQVLNNTKVVPYHADESELQRQLAIAEDTNPGGITAVSGYIEPFLKRGKLLSFVGLADRIIPARSSIWYYEHVRESLGYPEDLGDSYRLFTVPNMNHCRGGHAAWNFGGPGQRDSSQNGTATSAVFDRDHDMILALMDWVELGVAPDAFIGTKYIEDDRRLGIEFQRKLCPYPQKGAYIGGDPNSADSFECKY</sequence>
<evidence type="ECO:0000313" key="12">
    <source>
        <dbReference type="Proteomes" id="UP000193467"/>
    </source>
</evidence>
<dbReference type="EMBL" id="MCGR01000005">
    <property type="protein sequence ID" value="ORY89735.1"/>
    <property type="molecule type" value="Genomic_DNA"/>
</dbReference>
<protein>
    <recommendedName>
        <fullName evidence="10">Carboxylic ester hydrolase</fullName>
        <ecNumber evidence="10">3.1.1.-</ecNumber>
    </recommendedName>
</protein>
<keyword evidence="6 10" id="KW-0378">Hydrolase</keyword>